<gene>
    <name evidence="2" type="ORF">SAMN06309945_2085</name>
</gene>
<proteinExistence type="predicted"/>
<protein>
    <submittedName>
        <fullName evidence="2">Uncharacterized protein</fullName>
    </submittedName>
</protein>
<feature type="region of interest" description="Disordered" evidence="1">
    <location>
        <begin position="1"/>
        <end position="32"/>
    </location>
</feature>
<dbReference type="Proteomes" id="UP000190857">
    <property type="component" value="Unassembled WGS sequence"/>
</dbReference>
<name>A0A1T5KBK3_9MICO</name>
<evidence type="ECO:0000313" key="3">
    <source>
        <dbReference type="Proteomes" id="UP000190857"/>
    </source>
</evidence>
<reference evidence="2 3" key="1">
    <citation type="submission" date="2017-02" db="EMBL/GenBank/DDBJ databases">
        <authorList>
            <person name="Peterson S.W."/>
        </authorList>
    </citation>
    <scope>NUCLEOTIDE SEQUENCE [LARGE SCALE GENOMIC DNA]</scope>
    <source>
        <strain evidence="2 3">VKM Ac-2059</strain>
    </source>
</reference>
<dbReference type="AlphaFoldDB" id="A0A1T5KBK3"/>
<evidence type="ECO:0000313" key="2">
    <source>
        <dbReference type="EMBL" id="SKC60889.1"/>
    </source>
</evidence>
<organism evidence="2 3">
    <name type="scientific">Okibacterium fritillariae</name>
    <dbReference type="NCBI Taxonomy" id="123320"/>
    <lineage>
        <taxon>Bacteria</taxon>
        <taxon>Bacillati</taxon>
        <taxon>Actinomycetota</taxon>
        <taxon>Actinomycetes</taxon>
        <taxon>Micrococcales</taxon>
        <taxon>Microbacteriaceae</taxon>
        <taxon>Okibacterium</taxon>
    </lineage>
</organism>
<accession>A0A1T5KBK3</accession>
<evidence type="ECO:0000256" key="1">
    <source>
        <dbReference type="SAM" id="MobiDB-lite"/>
    </source>
</evidence>
<keyword evidence="3" id="KW-1185">Reference proteome</keyword>
<sequence length="135" mass="13968">MPTSTTTITATPTASATPTAAPPAEGGDGGAALAPISKTAAYNECVPWASISSSNPGAVTVNSEAESTIIRRADGQWFLHIPYKDPAYSSADPTVVVCVIGGSDAAPEMEFANRQALVEPFPFSPDTWEDDIPID</sequence>
<dbReference type="EMBL" id="FUZP01000002">
    <property type="protein sequence ID" value="SKC60889.1"/>
    <property type="molecule type" value="Genomic_DNA"/>
</dbReference>